<evidence type="ECO:0000259" key="6">
    <source>
        <dbReference type="PROSITE" id="PS50850"/>
    </source>
</evidence>
<dbReference type="PROSITE" id="PS50850">
    <property type="entry name" value="MFS"/>
    <property type="match status" value="1"/>
</dbReference>
<dbReference type="Proteomes" id="UP000308697">
    <property type="component" value="Unassembled WGS sequence"/>
</dbReference>
<dbReference type="Pfam" id="PF07690">
    <property type="entry name" value="MFS_1"/>
    <property type="match status" value="1"/>
</dbReference>
<feature type="transmembrane region" description="Helical" evidence="5">
    <location>
        <begin position="415"/>
        <end position="438"/>
    </location>
</feature>
<dbReference type="SUPFAM" id="SSF103473">
    <property type="entry name" value="MFS general substrate transporter"/>
    <property type="match status" value="1"/>
</dbReference>
<feature type="transmembrane region" description="Helical" evidence="5">
    <location>
        <begin position="293"/>
        <end position="316"/>
    </location>
</feature>
<dbReference type="Gene3D" id="1.20.1250.20">
    <property type="entry name" value="MFS general substrate transporter like domains"/>
    <property type="match status" value="1"/>
</dbReference>
<accession>A0A4U0MTN6</accession>
<reference evidence="7 8" key="1">
    <citation type="submission" date="2019-04" db="EMBL/GenBank/DDBJ databases">
        <title>Streptomyces piniterrae sp. nov., a heliquinomycin-producing actinomycete isolated from rhizosphere soil of Pinus yunnanensis.</title>
        <authorList>
            <person name="Zhuang X."/>
            <person name="Zhao J."/>
        </authorList>
    </citation>
    <scope>NUCLEOTIDE SEQUENCE [LARGE SCALE GENOMIC DNA]</scope>
    <source>
        <strain evidence="8">jys28</strain>
    </source>
</reference>
<keyword evidence="8" id="KW-1185">Reference proteome</keyword>
<dbReference type="PANTHER" id="PTHR23546:SF1">
    <property type="entry name" value="MEMBRANE PROTEIN"/>
    <property type="match status" value="1"/>
</dbReference>
<dbReference type="InterPro" id="IPR011701">
    <property type="entry name" value="MFS"/>
</dbReference>
<dbReference type="GO" id="GO:0005886">
    <property type="term" value="C:plasma membrane"/>
    <property type="evidence" value="ECO:0007669"/>
    <property type="project" value="UniProtKB-SubCell"/>
</dbReference>
<organism evidence="7 8">
    <name type="scientific">Streptomyces piniterrae</name>
    <dbReference type="NCBI Taxonomy" id="2571125"/>
    <lineage>
        <taxon>Bacteria</taxon>
        <taxon>Bacillati</taxon>
        <taxon>Actinomycetota</taxon>
        <taxon>Actinomycetes</taxon>
        <taxon>Kitasatosporales</taxon>
        <taxon>Streptomycetaceae</taxon>
        <taxon>Streptomyces</taxon>
    </lineage>
</organism>
<feature type="transmembrane region" description="Helical" evidence="5">
    <location>
        <begin position="65"/>
        <end position="86"/>
    </location>
</feature>
<evidence type="ECO:0000256" key="2">
    <source>
        <dbReference type="ARBA" id="ARBA00022692"/>
    </source>
</evidence>
<dbReference type="EMBL" id="SUMB01000013">
    <property type="protein sequence ID" value="TJZ44036.1"/>
    <property type="molecule type" value="Genomic_DNA"/>
</dbReference>
<keyword evidence="3 5" id="KW-1133">Transmembrane helix</keyword>
<dbReference type="InterPro" id="IPR036259">
    <property type="entry name" value="MFS_trans_sf"/>
</dbReference>
<evidence type="ECO:0000313" key="7">
    <source>
        <dbReference type="EMBL" id="TJZ44036.1"/>
    </source>
</evidence>
<evidence type="ECO:0000256" key="5">
    <source>
        <dbReference type="SAM" id="Phobius"/>
    </source>
</evidence>
<feature type="transmembrane region" description="Helical" evidence="5">
    <location>
        <begin position="187"/>
        <end position="204"/>
    </location>
</feature>
<evidence type="ECO:0000313" key="8">
    <source>
        <dbReference type="Proteomes" id="UP000308697"/>
    </source>
</evidence>
<feature type="transmembrane region" description="Helical" evidence="5">
    <location>
        <begin position="163"/>
        <end position="181"/>
    </location>
</feature>
<feature type="transmembrane region" description="Helical" evidence="5">
    <location>
        <begin position="32"/>
        <end position="53"/>
    </location>
</feature>
<name>A0A4U0MTN6_9ACTN</name>
<feature type="transmembrane region" description="Helical" evidence="5">
    <location>
        <begin position="98"/>
        <end position="116"/>
    </location>
</feature>
<dbReference type="AlphaFoldDB" id="A0A4U0MTN6"/>
<comment type="subcellular location">
    <subcellularLocation>
        <location evidence="1">Cell membrane</location>
        <topology evidence="1">Multi-pass membrane protein</topology>
    </subcellularLocation>
</comment>
<feature type="transmembrane region" description="Helical" evidence="5">
    <location>
        <begin position="348"/>
        <end position="370"/>
    </location>
</feature>
<feature type="transmembrane region" description="Helical" evidence="5">
    <location>
        <begin position="323"/>
        <end position="342"/>
    </location>
</feature>
<dbReference type="PANTHER" id="PTHR23546">
    <property type="entry name" value="TRANSPORT PROTEIN"/>
    <property type="match status" value="1"/>
</dbReference>
<evidence type="ECO:0000256" key="1">
    <source>
        <dbReference type="ARBA" id="ARBA00004651"/>
    </source>
</evidence>
<feature type="transmembrane region" description="Helical" evidence="5">
    <location>
        <begin position="122"/>
        <end position="143"/>
    </location>
</feature>
<protein>
    <submittedName>
        <fullName evidence="7">MFS transporter</fullName>
    </submittedName>
</protein>
<dbReference type="GO" id="GO:0022857">
    <property type="term" value="F:transmembrane transporter activity"/>
    <property type="evidence" value="ECO:0007669"/>
    <property type="project" value="InterPro"/>
</dbReference>
<feature type="transmembrane region" description="Helical" evidence="5">
    <location>
        <begin position="382"/>
        <end position="403"/>
    </location>
</feature>
<dbReference type="OrthoDB" id="9764259at2"/>
<keyword evidence="2 5" id="KW-0812">Transmembrane</keyword>
<evidence type="ECO:0000256" key="4">
    <source>
        <dbReference type="ARBA" id="ARBA00023136"/>
    </source>
</evidence>
<comment type="caution">
    <text evidence="7">The sequence shown here is derived from an EMBL/GenBank/DDBJ whole genome shotgun (WGS) entry which is preliminary data.</text>
</comment>
<evidence type="ECO:0000256" key="3">
    <source>
        <dbReference type="ARBA" id="ARBA00022989"/>
    </source>
</evidence>
<dbReference type="InterPro" id="IPR020846">
    <property type="entry name" value="MFS_dom"/>
</dbReference>
<feature type="domain" description="Major facilitator superfamily (MFS) profile" evidence="6">
    <location>
        <begin position="31"/>
        <end position="442"/>
    </location>
</feature>
<keyword evidence="4 5" id="KW-0472">Membrane</keyword>
<feature type="transmembrane region" description="Helical" evidence="5">
    <location>
        <begin position="260"/>
        <end position="281"/>
    </location>
</feature>
<proteinExistence type="predicted"/>
<gene>
    <name evidence="7" type="ORF">FCH28_30955</name>
</gene>
<sequence>MRISPTRTVAARRADAAAVETKVGRGLAPRQVYAVAGCYFVASFAALGLPPYLTEILPELGDEAARWAGLLYIVPTIFGAVGAPLWGRLADRFGRKRLLLRAQLGLAAAFLLAGWADSLVTFAAALVLQGVLGGTFSASNGYLGAALEGGALSRALTLMQGSARAALVFAPIVVGALTPWLSPHRQYALMALLPLAAAVMLAALPEPPRIGAAGPSGSSGSSGSSQGRAAAEGEAAGPVEAVEAAEGDSAGRAPAASLRALYALEFAFVFSTVISFPYLIALIKERIPGAGPMVSGVLFALPHMCYLVAAIAVHSLFRSRPRLGIVLGFGCIALGLAGHGVADSLTAFIAVRLVLGAGLTMGLVCLSVLAADCAKGRAPGGLFGSIEFFSKAGAVAAGVAAAAGNDWFGPAAPVLTGTAAALAAVLAVAGPGLLPRLLPRLPRSLRNRRSHRCPR</sequence>